<dbReference type="PANTHER" id="PTHR32552">
    <property type="entry name" value="FERRICHROME IRON RECEPTOR-RELATED"/>
    <property type="match status" value="1"/>
</dbReference>
<dbReference type="InterPro" id="IPR037066">
    <property type="entry name" value="Plug_dom_sf"/>
</dbReference>
<evidence type="ECO:0000259" key="13">
    <source>
        <dbReference type="Pfam" id="PF00593"/>
    </source>
</evidence>
<dbReference type="PANTHER" id="PTHR32552:SF81">
    <property type="entry name" value="TONB-DEPENDENT OUTER MEMBRANE RECEPTOR"/>
    <property type="match status" value="1"/>
</dbReference>
<organism evidence="15 16">
    <name type="scientific">Niastella vici</name>
    <dbReference type="NCBI Taxonomy" id="1703345"/>
    <lineage>
        <taxon>Bacteria</taxon>
        <taxon>Pseudomonadati</taxon>
        <taxon>Bacteroidota</taxon>
        <taxon>Chitinophagia</taxon>
        <taxon>Chitinophagales</taxon>
        <taxon>Chitinophagaceae</taxon>
        <taxon>Niastella</taxon>
    </lineage>
</organism>
<feature type="domain" description="TonB-dependent receptor plug" evidence="14">
    <location>
        <begin position="105"/>
        <end position="244"/>
    </location>
</feature>
<accession>A0A1V9FWQ8</accession>
<feature type="domain" description="TonB-dependent receptor-like beta-barrel" evidence="13">
    <location>
        <begin position="420"/>
        <end position="809"/>
    </location>
</feature>
<dbReference type="InterPro" id="IPR000531">
    <property type="entry name" value="Beta-barrel_TonB"/>
</dbReference>
<evidence type="ECO:0000313" key="15">
    <source>
        <dbReference type="EMBL" id="OQP62754.1"/>
    </source>
</evidence>
<evidence type="ECO:0000256" key="4">
    <source>
        <dbReference type="ARBA" id="ARBA00022496"/>
    </source>
</evidence>
<dbReference type="Gene3D" id="2.40.170.20">
    <property type="entry name" value="TonB-dependent receptor, beta-barrel domain"/>
    <property type="match status" value="1"/>
</dbReference>
<evidence type="ECO:0000256" key="9">
    <source>
        <dbReference type="ARBA" id="ARBA00023136"/>
    </source>
</evidence>
<dbReference type="Gene3D" id="2.60.40.1120">
    <property type="entry name" value="Carboxypeptidase-like, regulatory domain"/>
    <property type="match status" value="1"/>
</dbReference>
<evidence type="ECO:0000256" key="1">
    <source>
        <dbReference type="ARBA" id="ARBA00004571"/>
    </source>
</evidence>
<comment type="caution">
    <text evidence="15">The sequence shown here is derived from an EMBL/GenBank/DDBJ whole genome shotgun (WGS) entry which is preliminary data.</text>
</comment>
<keyword evidence="2 11" id="KW-0813">Transport</keyword>
<evidence type="ECO:0000256" key="2">
    <source>
        <dbReference type="ARBA" id="ARBA00022448"/>
    </source>
</evidence>
<evidence type="ECO:0000256" key="6">
    <source>
        <dbReference type="ARBA" id="ARBA00023004"/>
    </source>
</evidence>
<keyword evidence="6" id="KW-0408">Iron</keyword>
<dbReference type="Gene3D" id="2.170.130.10">
    <property type="entry name" value="TonB-dependent receptor, plug domain"/>
    <property type="match status" value="1"/>
</dbReference>
<evidence type="ECO:0000256" key="7">
    <source>
        <dbReference type="ARBA" id="ARBA00023065"/>
    </source>
</evidence>
<keyword evidence="4" id="KW-0410">Iron transport</keyword>
<evidence type="ECO:0000313" key="16">
    <source>
        <dbReference type="Proteomes" id="UP000192796"/>
    </source>
</evidence>
<name>A0A1V9FWQ8_9BACT</name>
<protein>
    <recommendedName>
        <fullName evidence="17">SusC/RagA family TonB-linked outer membrane protein</fullName>
    </recommendedName>
</protein>
<dbReference type="NCBIfam" id="TIGR04057">
    <property type="entry name" value="SusC_RagA_signa"/>
    <property type="match status" value="1"/>
</dbReference>
<dbReference type="NCBIfam" id="TIGR04056">
    <property type="entry name" value="OMP_RagA_SusC"/>
    <property type="match status" value="1"/>
</dbReference>
<keyword evidence="10 11" id="KW-0998">Cell outer membrane</keyword>
<evidence type="ECO:0000259" key="14">
    <source>
        <dbReference type="Pfam" id="PF07715"/>
    </source>
</evidence>
<evidence type="ECO:0000256" key="5">
    <source>
        <dbReference type="ARBA" id="ARBA00022692"/>
    </source>
</evidence>
<dbReference type="Pfam" id="PF00593">
    <property type="entry name" value="TonB_dep_Rec_b-barrel"/>
    <property type="match status" value="1"/>
</dbReference>
<dbReference type="Proteomes" id="UP000192796">
    <property type="component" value="Unassembled WGS sequence"/>
</dbReference>
<dbReference type="STRING" id="1703345.A3860_27495"/>
<dbReference type="PROSITE" id="PS52016">
    <property type="entry name" value="TONB_DEPENDENT_REC_3"/>
    <property type="match status" value="1"/>
</dbReference>
<dbReference type="InterPro" id="IPR008969">
    <property type="entry name" value="CarboxyPept-like_regulatory"/>
</dbReference>
<evidence type="ECO:0000256" key="12">
    <source>
        <dbReference type="RuleBase" id="RU003357"/>
    </source>
</evidence>
<dbReference type="InterPro" id="IPR012910">
    <property type="entry name" value="Plug_dom"/>
</dbReference>
<proteinExistence type="inferred from homology"/>
<evidence type="ECO:0000256" key="3">
    <source>
        <dbReference type="ARBA" id="ARBA00022452"/>
    </source>
</evidence>
<dbReference type="Pfam" id="PF07715">
    <property type="entry name" value="Plug"/>
    <property type="match status" value="1"/>
</dbReference>
<keyword evidence="7" id="KW-0406">Ion transport</keyword>
<reference evidence="15 16" key="1">
    <citation type="submission" date="2016-03" db="EMBL/GenBank/DDBJ databases">
        <title>Niastella vici sp. nov., isolated from farmland soil.</title>
        <authorList>
            <person name="Chen L."/>
            <person name="Wang D."/>
            <person name="Yang S."/>
            <person name="Wang G."/>
        </authorList>
    </citation>
    <scope>NUCLEOTIDE SEQUENCE [LARGE SCALE GENOMIC DNA]</scope>
    <source>
        <strain evidence="15 16">DJ57</strain>
    </source>
</reference>
<dbReference type="SUPFAM" id="SSF49464">
    <property type="entry name" value="Carboxypeptidase regulatory domain-like"/>
    <property type="match status" value="1"/>
</dbReference>
<dbReference type="GO" id="GO:0006826">
    <property type="term" value="P:iron ion transport"/>
    <property type="evidence" value="ECO:0007669"/>
    <property type="project" value="UniProtKB-KW"/>
</dbReference>
<evidence type="ECO:0008006" key="17">
    <source>
        <dbReference type="Google" id="ProtNLM"/>
    </source>
</evidence>
<dbReference type="AlphaFoldDB" id="A0A1V9FWQ8"/>
<dbReference type="InterPro" id="IPR036942">
    <property type="entry name" value="Beta-barrel_TonB_sf"/>
</dbReference>
<dbReference type="GO" id="GO:0009279">
    <property type="term" value="C:cell outer membrane"/>
    <property type="evidence" value="ECO:0007669"/>
    <property type="project" value="UniProtKB-SubCell"/>
</dbReference>
<keyword evidence="3 11" id="KW-1134">Transmembrane beta strand</keyword>
<dbReference type="InterPro" id="IPR023997">
    <property type="entry name" value="TonB-dep_OMP_SusC/RagA_CS"/>
</dbReference>
<comment type="similarity">
    <text evidence="11 12">Belongs to the TonB-dependent receptor family.</text>
</comment>
<dbReference type="Pfam" id="PF13715">
    <property type="entry name" value="CarbopepD_reg_2"/>
    <property type="match status" value="1"/>
</dbReference>
<evidence type="ECO:0000256" key="11">
    <source>
        <dbReference type="PROSITE-ProRule" id="PRU01360"/>
    </source>
</evidence>
<dbReference type="EMBL" id="LVYD01000049">
    <property type="protein sequence ID" value="OQP62754.1"/>
    <property type="molecule type" value="Genomic_DNA"/>
</dbReference>
<dbReference type="InterPro" id="IPR039426">
    <property type="entry name" value="TonB-dep_rcpt-like"/>
</dbReference>
<evidence type="ECO:0000256" key="10">
    <source>
        <dbReference type="ARBA" id="ARBA00023237"/>
    </source>
</evidence>
<evidence type="ECO:0000256" key="8">
    <source>
        <dbReference type="ARBA" id="ARBA00023077"/>
    </source>
</evidence>
<sequence>MTFHGLILTAQEKTISGTVLSDDDGQPLPGVTVTNATTNKRVQTNQAGYFSIAAEKGHKLIFTYVGYSAKEVIVSDDKLVNTRLVSSSKEMDNVVVTGYGQQRNKRELGYQTVVVKGEDVAQTRRDNFLNALAGRVPGITVTSTSGVPGASAQIMLRGGVSIGGNNQPLFVVDGVPMDNSAVDQENLVSASQATGSAATLSLAGRNQDYTNRIADINPEDIESITILKGPEATSLYGSDGAAGAIVITTKKGRAGQTKINYTNSFTRSEVYRYPQIQTTYSRGNNGISDLTAYNNANSAYALGFPYFGPKYPEGTVKYDNLKNFFQKAFSTQHNLSVEAGSADFNYRLSVGYLDENGIVPNTSYTKANVRLSANAKLNKMMNVSSTWAYIYSTNHKPIKGQGSFYTNLLSIPPDIDIRDYTNADGSRKLLRGLTATDEVDNPFWEAYKNYAIDKTDRWTGNTNFTYNILKGLTFNGIIGLDQYSSQGLLYYHPLSRVAYTLGGFLGTYQQIYRGINGTARVSYHKVIANKFSNDIYAGTYVENNHSALNAQRGERFYEPDFVSINNTDPLSRDAKLTQYNVRKVRFYGGYTIGYDNLAYVTVTGTREGVSTLTSRFRDKQPYFNYASISGSFILSELPFMKTLKWVSYAKLRSSYASTGKGPIRPYIIDYAFQTQSTTGGGYALGVTLNNFDLTPEFSNNFEIGGEAKFFNNRLGIDVAYFKNRVKNQIIANRLSYATGGILKYINGGSLKAEGWEIQLTGSPVKTKDFSWDITVNFDKARTVIEKMPADLPFYYDSDTWLYGNVRSQVGVGQSLGNLSGNTYQKNEKGELLISPTSGLPVTQDQGWAPIGDRTPDYKLGIINSLSWKDLYLSFNLDIRKGGDVFNANEMMMTILGVSKRTANREEPRVVKGVLSDGLENSAKPTVNTIAITPYFRSSYYSSTSSISDADYVESVNWLRMRDITLGYQLPAKLIKRQKVFRSISIYTTVTDVFLITNYSGVDPNVNGLNASNTRGFGGSGIDFGAVPNPRSYSAGLKLNF</sequence>
<keyword evidence="5 11" id="KW-0812">Transmembrane</keyword>
<dbReference type="SUPFAM" id="SSF56935">
    <property type="entry name" value="Porins"/>
    <property type="match status" value="1"/>
</dbReference>
<keyword evidence="16" id="KW-1185">Reference proteome</keyword>
<keyword evidence="9 11" id="KW-0472">Membrane</keyword>
<keyword evidence="8 12" id="KW-0798">TonB box</keyword>
<comment type="subcellular location">
    <subcellularLocation>
        <location evidence="1 11">Cell outer membrane</location>
        <topology evidence="1 11">Multi-pass membrane protein</topology>
    </subcellularLocation>
</comment>
<dbReference type="InterPro" id="IPR023996">
    <property type="entry name" value="TonB-dep_OMP_SusC/RagA"/>
</dbReference>
<gene>
    <name evidence="15" type="ORF">A3860_27495</name>
</gene>